<proteinExistence type="predicted"/>
<protein>
    <recommendedName>
        <fullName evidence="3">PaREP2a</fullName>
    </recommendedName>
</protein>
<dbReference type="AlphaFoldDB" id="A0A371R2V6"/>
<dbReference type="EMBL" id="NMUE01000003">
    <property type="protein sequence ID" value="RFA98112.1"/>
    <property type="molecule type" value="Genomic_DNA"/>
</dbReference>
<evidence type="ECO:0000313" key="1">
    <source>
        <dbReference type="EMBL" id="RFA98112.1"/>
    </source>
</evidence>
<dbReference type="Proteomes" id="UP000257123">
    <property type="component" value="Unassembled WGS sequence"/>
</dbReference>
<sequence length="280" mass="32343">MTVKAVKAACVKVALPEAFSLQRKFGISWGCFTQGAFYGLDAVVAEGGAKGVYFRYILPYDMALRKYIGKYNKREEREVGNDRMPQYFADALYELAERYEVELAQDAVYVNGVEVDKWLCKRPTAEGCVRGIVEFLKNPPREALKSQKAWRELRRELYRAVAEWHRQCFGREPMGLIEGIVKRLEEYVAMCQLYKAIKRELGGRASLYASDFSLRRAFWWDGEWMGAPASCFVTEREAVCKWGNAKWKFLVRTTTDGVYIKPESPLYQEWIKVVHRCGDS</sequence>
<gene>
    <name evidence="1" type="ORF">CGL51_01940</name>
</gene>
<organism evidence="1 2">
    <name type="scientific">Pyrobaculum aerophilum</name>
    <dbReference type="NCBI Taxonomy" id="13773"/>
    <lineage>
        <taxon>Archaea</taxon>
        <taxon>Thermoproteota</taxon>
        <taxon>Thermoprotei</taxon>
        <taxon>Thermoproteales</taxon>
        <taxon>Thermoproteaceae</taxon>
        <taxon>Pyrobaculum</taxon>
    </lineage>
</organism>
<comment type="caution">
    <text evidence="1">The sequence shown here is derived from an EMBL/GenBank/DDBJ whole genome shotgun (WGS) entry which is preliminary data.</text>
</comment>
<dbReference type="RefSeq" id="WP_116420487.1">
    <property type="nucleotide sequence ID" value="NZ_NMUE01000003.1"/>
</dbReference>
<evidence type="ECO:0008006" key="3">
    <source>
        <dbReference type="Google" id="ProtNLM"/>
    </source>
</evidence>
<accession>A0A371R2V6</accession>
<reference evidence="1 2" key="1">
    <citation type="submission" date="2017-07" db="EMBL/GenBank/DDBJ databases">
        <title>Draft genome sequence of aerobic hyperthermophilic archaea, Pyrobaculum aerophilum YKB31 and YKB32.</title>
        <authorList>
            <person name="Mochizuki T."/>
            <person name="Berliner A.J."/>
            <person name="Yoshida-Takashima Y."/>
            <person name="Takaki Y."/>
            <person name="Nunoura T."/>
            <person name="Takai K."/>
        </authorList>
    </citation>
    <scope>NUCLEOTIDE SEQUENCE [LARGE SCALE GENOMIC DNA]</scope>
    <source>
        <strain evidence="1 2">YKB31</strain>
    </source>
</reference>
<name>A0A371R2V6_9CREN</name>
<dbReference type="Pfam" id="PF07903">
    <property type="entry name" value="PaRep2a"/>
    <property type="match status" value="1"/>
</dbReference>
<evidence type="ECO:0000313" key="2">
    <source>
        <dbReference type="Proteomes" id="UP000257123"/>
    </source>
</evidence>
<dbReference type="InterPro" id="IPR012490">
    <property type="entry name" value="PaRep2a"/>
</dbReference>